<keyword evidence="4" id="KW-0813">Transport</keyword>
<evidence type="ECO:0000256" key="4">
    <source>
        <dbReference type="RuleBase" id="RU367022"/>
    </source>
</evidence>
<keyword evidence="3 4" id="KW-0472">Membrane</keyword>
<evidence type="ECO:0000256" key="2">
    <source>
        <dbReference type="ARBA" id="ARBA00022989"/>
    </source>
</evidence>
<comment type="subcellular location">
    <subcellularLocation>
        <location evidence="4">Membrane</location>
        <topology evidence="4">Multi-pass membrane protein</topology>
    </subcellularLocation>
</comment>
<comment type="caution">
    <text evidence="5">The sequence shown here is derived from an EMBL/GenBank/DDBJ whole genome shotgun (WGS) entry which is preliminary data.</text>
</comment>
<comment type="similarity">
    <text evidence="4">Belongs to the copper transporter (Ctr) (TC 1.A.56) family. SLC31A subfamily.</text>
</comment>
<sequence length="179" mass="18855">MESHSSTPSCSMNMLWNTQVVDTCIVFRSWHVSSTATFVASCALVAALGIIYEALRAFQRSLDARIALELVNAPGAIRLSLGNDADADADSQDGCTVARSTVSEGGSMRVPLVHRTLRATLYGAAVFLALFLMLVFMTYNAYLILATVLGAAVGHFLFGGTLNVDGLQGGDSKGVPCGC</sequence>
<dbReference type="PANTHER" id="PTHR12483">
    <property type="entry name" value="SOLUTE CARRIER FAMILY 31 COPPER TRANSPORTERS"/>
    <property type="match status" value="1"/>
</dbReference>
<keyword evidence="2 4" id="KW-1133">Transmembrane helix</keyword>
<keyword evidence="4" id="KW-0187">Copper transport</keyword>
<evidence type="ECO:0000313" key="6">
    <source>
        <dbReference type="Proteomes" id="UP001222325"/>
    </source>
</evidence>
<organism evidence="5 6">
    <name type="scientific">Mycena belliarum</name>
    <dbReference type="NCBI Taxonomy" id="1033014"/>
    <lineage>
        <taxon>Eukaryota</taxon>
        <taxon>Fungi</taxon>
        <taxon>Dikarya</taxon>
        <taxon>Basidiomycota</taxon>
        <taxon>Agaricomycotina</taxon>
        <taxon>Agaricomycetes</taxon>
        <taxon>Agaricomycetidae</taxon>
        <taxon>Agaricales</taxon>
        <taxon>Marasmiineae</taxon>
        <taxon>Mycenaceae</taxon>
        <taxon>Mycena</taxon>
    </lineage>
</organism>
<feature type="transmembrane region" description="Helical" evidence="4">
    <location>
        <begin position="36"/>
        <end position="55"/>
    </location>
</feature>
<reference evidence="5" key="1">
    <citation type="submission" date="2023-03" db="EMBL/GenBank/DDBJ databases">
        <title>Massive genome expansion in bonnet fungi (Mycena s.s.) driven by repeated elements and novel gene families across ecological guilds.</title>
        <authorList>
            <consortium name="Lawrence Berkeley National Laboratory"/>
            <person name="Harder C.B."/>
            <person name="Miyauchi S."/>
            <person name="Viragh M."/>
            <person name="Kuo A."/>
            <person name="Thoen E."/>
            <person name="Andreopoulos B."/>
            <person name="Lu D."/>
            <person name="Skrede I."/>
            <person name="Drula E."/>
            <person name="Henrissat B."/>
            <person name="Morin E."/>
            <person name="Kohler A."/>
            <person name="Barry K."/>
            <person name="LaButti K."/>
            <person name="Morin E."/>
            <person name="Salamov A."/>
            <person name="Lipzen A."/>
            <person name="Mereny Z."/>
            <person name="Hegedus B."/>
            <person name="Baldrian P."/>
            <person name="Stursova M."/>
            <person name="Weitz H."/>
            <person name="Taylor A."/>
            <person name="Grigoriev I.V."/>
            <person name="Nagy L.G."/>
            <person name="Martin F."/>
            <person name="Kauserud H."/>
        </authorList>
    </citation>
    <scope>NUCLEOTIDE SEQUENCE</scope>
    <source>
        <strain evidence="5">CBHHK173m</strain>
    </source>
</reference>
<name>A0AAD6UN67_9AGAR</name>
<keyword evidence="4" id="KW-0406">Ion transport</keyword>
<dbReference type="InterPro" id="IPR007274">
    <property type="entry name" value="Cop_transporter"/>
</dbReference>
<evidence type="ECO:0000256" key="3">
    <source>
        <dbReference type="ARBA" id="ARBA00023136"/>
    </source>
</evidence>
<keyword evidence="4" id="KW-0186">Copper</keyword>
<evidence type="ECO:0000313" key="5">
    <source>
        <dbReference type="EMBL" id="KAJ7104349.1"/>
    </source>
</evidence>
<accession>A0AAD6UN67</accession>
<dbReference type="GO" id="GO:0005375">
    <property type="term" value="F:copper ion transmembrane transporter activity"/>
    <property type="evidence" value="ECO:0007669"/>
    <property type="project" value="UniProtKB-UniRule"/>
</dbReference>
<dbReference type="Proteomes" id="UP001222325">
    <property type="component" value="Unassembled WGS sequence"/>
</dbReference>
<dbReference type="EMBL" id="JARJCN010000001">
    <property type="protein sequence ID" value="KAJ7104349.1"/>
    <property type="molecule type" value="Genomic_DNA"/>
</dbReference>
<dbReference type="AlphaFoldDB" id="A0AAD6UN67"/>
<dbReference type="PANTHER" id="PTHR12483:SF115">
    <property type="entry name" value="COPPER TRANSPORT PROTEIN"/>
    <property type="match status" value="1"/>
</dbReference>
<keyword evidence="6" id="KW-1185">Reference proteome</keyword>
<dbReference type="Pfam" id="PF04145">
    <property type="entry name" value="Ctr"/>
    <property type="match status" value="1"/>
</dbReference>
<feature type="transmembrane region" description="Helical" evidence="4">
    <location>
        <begin position="119"/>
        <end position="136"/>
    </location>
</feature>
<feature type="transmembrane region" description="Helical" evidence="4">
    <location>
        <begin position="142"/>
        <end position="164"/>
    </location>
</feature>
<evidence type="ECO:0000256" key="1">
    <source>
        <dbReference type="ARBA" id="ARBA00022692"/>
    </source>
</evidence>
<dbReference type="GO" id="GO:0016020">
    <property type="term" value="C:membrane"/>
    <property type="evidence" value="ECO:0007669"/>
    <property type="project" value="UniProtKB-SubCell"/>
</dbReference>
<protein>
    <recommendedName>
        <fullName evidence="4">Copper transport protein</fullName>
    </recommendedName>
</protein>
<gene>
    <name evidence="5" type="ORF">B0H15DRAFT_809626</name>
</gene>
<keyword evidence="1 4" id="KW-0812">Transmembrane</keyword>
<proteinExistence type="inferred from homology"/>